<dbReference type="AlphaFoldDB" id="A0A091WXF8"/>
<dbReference type="GO" id="GO:0004252">
    <property type="term" value="F:serine-type endopeptidase activity"/>
    <property type="evidence" value="ECO:0007669"/>
    <property type="project" value="InterPro"/>
</dbReference>
<name>A0A091WXF8_OPIHO</name>
<comment type="subcellular location">
    <subcellularLocation>
        <location evidence="1">Secreted</location>
    </subcellularLocation>
</comment>
<sequence length="104" mass="10373">HGDLALLELAVPLALSPTVSPVCLPGGPAEPSPGTACYIAGWEGPSADVVMEARVPLLSQETCRGALGRDVLTSAMFCAGYLSGGVDSCQGDSGGPLVCQDPSS</sequence>
<dbReference type="InterPro" id="IPR033116">
    <property type="entry name" value="TRYPSIN_SER"/>
</dbReference>
<dbReference type="Proteomes" id="UP000053605">
    <property type="component" value="Unassembled WGS sequence"/>
</dbReference>
<evidence type="ECO:0000256" key="3">
    <source>
        <dbReference type="ARBA" id="ARBA00022729"/>
    </source>
</evidence>
<keyword evidence="2" id="KW-0964">Secreted</keyword>
<dbReference type="EMBL" id="KK734297">
    <property type="protein sequence ID" value="KFR06061.1"/>
    <property type="molecule type" value="Genomic_DNA"/>
</dbReference>
<feature type="domain" description="Peptidase S1" evidence="7">
    <location>
        <begin position="1"/>
        <end position="104"/>
    </location>
</feature>
<dbReference type="InterPro" id="IPR009003">
    <property type="entry name" value="Peptidase_S1_PA"/>
</dbReference>
<dbReference type="PANTHER" id="PTHR24252">
    <property type="entry name" value="ACROSIN-RELATED"/>
    <property type="match status" value="1"/>
</dbReference>
<dbReference type="PROSITE" id="PS00135">
    <property type="entry name" value="TRYPSIN_SER"/>
    <property type="match status" value="1"/>
</dbReference>
<dbReference type="InterPro" id="IPR043504">
    <property type="entry name" value="Peptidase_S1_PA_chymotrypsin"/>
</dbReference>
<dbReference type="GO" id="GO:0006508">
    <property type="term" value="P:proteolysis"/>
    <property type="evidence" value="ECO:0007669"/>
    <property type="project" value="UniProtKB-KW"/>
</dbReference>
<feature type="non-terminal residue" evidence="8">
    <location>
        <position position="1"/>
    </location>
</feature>
<feature type="chain" id="PRO_5001881270" evidence="6">
    <location>
        <begin position="22"/>
        <end position="104"/>
    </location>
</feature>
<dbReference type="FunFam" id="2.40.10.10:FF:000054">
    <property type="entry name" value="Complement C1r subcomponent"/>
    <property type="match status" value="1"/>
</dbReference>
<feature type="signal peptide" evidence="6">
    <location>
        <begin position="1"/>
        <end position="21"/>
    </location>
</feature>
<keyword evidence="3 6" id="KW-0732">Signal</keyword>
<dbReference type="InterPro" id="IPR001254">
    <property type="entry name" value="Trypsin_dom"/>
</dbReference>
<protein>
    <submittedName>
        <fullName evidence="8">Serine protease 56</fullName>
    </submittedName>
</protein>
<evidence type="ECO:0000256" key="1">
    <source>
        <dbReference type="ARBA" id="ARBA00004613"/>
    </source>
</evidence>
<dbReference type="SMART" id="SM00020">
    <property type="entry name" value="Tryp_SPc"/>
    <property type="match status" value="1"/>
</dbReference>
<evidence type="ECO:0000256" key="5">
    <source>
        <dbReference type="ARBA" id="ARBA00023180"/>
    </source>
</evidence>
<accession>A0A091WXF8</accession>
<dbReference type="GO" id="GO:0005576">
    <property type="term" value="C:extracellular region"/>
    <property type="evidence" value="ECO:0007669"/>
    <property type="project" value="UniProtKB-SubCell"/>
</dbReference>
<keyword evidence="8" id="KW-0378">Hydrolase</keyword>
<keyword evidence="8" id="KW-0645">Protease</keyword>
<evidence type="ECO:0000313" key="8">
    <source>
        <dbReference type="EMBL" id="KFR06061.1"/>
    </source>
</evidence>
<dbReference type="SUPFAM" id="SSF50494">
    <property type="entry name" value="Trypsin-like serine proteases"/>
    <property type="match status" value="1"/>
</dbReference>
<proteinExistence type="predicted"/>
<keyword evidence="9" id="KW-1185">Reference proteome</keyword>
<evidence type="ECO:0000313" key="9">
    <source>
        <dbReference type="Proteomes" id="UP000053605"/>
    </source>
</evidence>
<evidence type="ECO:0000256" key="2">
    <source>
        <dbReference type="ARBA" id="ARBA00022525"/>
    </source>
</evidence>
<feature type="non-terminal residue" evidence="8">
    <location>
        <position position="104"/>
    </location>
</feature>
<evidence type="ECO:0000256" key="4">
    <source>
        <dbReference type="ARBA" id="ARBA00023157"/>
    </source>
</evidence>
<reference evidence="8 9" key="1">
    <citation type="submission" date="2014-04" db="EMBL/GenBank/DDBJ databases">
        <title>Genome evolution of avian class.</title>
        <authorList>
            <person name="Zhang G."/>
            <person name="Li C."/>
        </authorList>
    </citation>
    <scope>NUCLEOTIDE SEQUENCE [LARGE SCALE GENOMIC DNA]</scope>
    <source>
        <strain evidence="8">BGI_N306</strain>
    </source>
</reference>
<evidence type="ECO:0000256" key="6">
    <source>
        <dbReference type="SAM" id="SignalP"/>
    </source>
</evidence>
<dbReference type="STRING" id="30419.A0A091WXF8"/>
<dbReference type="CDD" id="cd00190">
    <property type="entry name" value="Tryp_SPc"/>
    <property type="match status" value="1"/>
</dbReference>
<organism evidence="8 9">
    <name type="scientific">Opisthocomus hoazin</name>
    <name type="common">Hoatzin</name>
    <name type="synonym">Phasianus hoazin</name>
    <dbReference type="NCBI Taxonomy" id="30419"/>
    <lineage>
        <taxon>Eukaryota</taxon>
        <taxon>Metazoa</taxon>
        <taxon>Chordata</taxon>
        <taxon>Craniata</taxon>
        <taxon>Vertebrata</taxon>
        <taxon>Euteleostomi</taxon>
        <taxon>Archelosauria</taxon>
        <taxon>Archosauria</taxon>
        <taxon>Dinosauria</taxon>
        <taxon>Saurischia</taxon>
        <taxon>Theropoda</taxon>
        <taxon>Coelurosauria</taxon>
        <taxon>Aves</taxon>
        <taxon>Neognathae</taxon>
        <taxon>Neoaves</taxon>
        <taxon>Opisthocomiformes</taxon>
        <taxon>Opisthocomidae</taxon>
        <taxon>Opisthocomus</taxon>
    </lineage>
</organism>
<dbReference type="PANTHER" id="PTHR24252:SF10">
    <property type="entry name" value="SERINE PROTEASE 56"/>
    <property type="match status" value="1"/>
</dbReference>
<evidence type="ECO:0000259" key="7">
    <source>
        <dbReference type="PROSITE" id="PS50240"/>
    </source>
</evidence>
<gene>
    <name evidence="8" type="ORF">N306_03976</name>
</gene>
<dbReference type="Gene3D" id="2.40.10.10">
    <property type="entry name" value="Trypsin-like serine proteases"/>
    <property type="match status" value="1"/>
</dbReference>
<keyword evidence="4" id="KW-1015">Disulfide bond</keyword>
<keyword evidence="5" id="KW-0325">Glycoprotein</keyword>
<dbReference type="PROSITE" id="PS50240">
    <property type="entry name" value="TRYPSIN_DOM"/>
    <property type="match status" value="1"/>
</dbReference>
<dbReference type="Pfam" id="PF00089">
    <property type="entry name" value="Trypsin"/>
    <property type="match status" value="1"/>
</dbReference>